<dbReference type="PROSITE" id="PS51318">
    <property type="entry name" value="TAT"/>
    <property type="match status" value="1"/>
</dbReference>
<dbReference type="GO" id="GO:0030288">
    <property type="term" value="C:outer membrane-bounded periplasmic space"/>
    <property type="evidence" value="ECO:0007669"/>
    <property type="project" value="InterPro"/>
</dbReference>
<dbReference type="GO" id="GO:0055085">
    <property type="term" value="P:transmembrane transport"/>
    <property type="evidence" value="ECO:0007669"/>
    <property type="project" value="InterPro"/>
</dbReference>
<dbReference type="InterPro" id="IPR004682">
    <property type="entry name" value="TRAP_DctP"/>
</dbReference>
<dbReference type="CDD" id="cd13671">
    <property type="entry name" value="PBP2_TRAP_SBP_like_3"/>
    <property type="match status" value="1"/>
</dbReference>
<dbReference type="NCBIfam" id="TIGR00787">
    <property type="entry name" value="dctP"/>
    <property type="match status" value="1"/>
</dbReference>
<evidence type="ECO:0000313" key="3">
    <source>
        <dbReference type="Proteomes" id="UP000051913"/>
    </source>
</evidence>
<dbReference type="InterPro" id="IPR018389">
    <property type="entry name" value="DctP_fam"/>
</dbReference>
<dbReference type="AlphaFoldDB" id="A0A0R3LCL0"/>
<reference evidence="2 3" key="1">
    <citation type="submission" date="2014-03" db="EMBL/GenBank/DDBJ databases">
        <title>Bradyrhizobium valentinum sp. nov., isolated from effective nodules of Lupinus mariae-josephae, a lupine endemic of basic-lime soils in Eastern Spain.</title>
        <authorList>
            <person name="Duran D."/>
            <person name="Rey L."/>
            <person name="Navarro A."/>
            <person name="Busquets A."/>
            <person name="Imperial J."/>
            <person name="Ruiz-Argueso T."/>
        </authorList>
    </citation>
    <scope>NUCLEOTIDE SEQUENCE [LARGE SCALE GENOMIC DNA]</scope>
    <source>
        <strain evidence="2 3">LmjM3</strain>
    </source>
</reference>
<accession>A0A0R3LCL0</accession>
<dbReference type="Pfam" id="PF03480">
    <property type="entry name" value="DctP"/>
    <property type="match status" value="1"/>
</dbReference>
<dbReference type="EMBL" id="LLXX01000136">
    <property type="protein sequence ID" value="KRR03535.1"/>
    <property type="molecule type" value="Genomic_DNA"/>
</dbReference>
<evidence type="ECO:0000256" key="1">
    <source>
        <dbReference type="ARBA" id="ARBA00022729"/>
    </source>
</evidence>
<proteinExistence type="predicted"/>
<dbReference type="RefSeq" id="WP_057852616.1">
    <property type="nucleotide sequence ID" value="NZ_LLXX01000136.1"/>
</dbReference>
<dbReference type="InterPro" id="IPR006311">
    <property type="entry name" value="TAT_signal"/>
</dbReference>
<name>A0A0R3LCL0_9BRAD</name>
<dbReference type="Proteomes" id="UP000051913">
    <property type="component" value="Unassembled WGS sequence"/>
</dbReference>
<protein>
    <submittedName>
        <fullName evidence="2">C4-dicarboxylate ABC transporter</fullName>
    </submittedName>
</protein>
<dbReference type="PANTHER" id="PTHR33376:SF2">
    <property type="entry name" value="DICARBOXYLATE-BINDING PERIPLASMIC PROTEIN"/>
    <property type="match status" value="1"/>
</dbReference>
<dbReference type="GO" id="GO:0030246">
    <property type="term" value="F:carbohydrate binding"/>
    <property type="evidence" value="ECO:0007669"/>
    <property type="project" value="TreeGrafter"/>
</dbReference>
<dbReference type="InterPro" id="IPR019546">
    <property type="entry name" value="TAT_signal_bac_arc"/>
</dbReference>
<dbReference type="InterPro" id="IPR038404">
    <property type="entry name" value="TRAP_DctP_sf"/>
</dbReference>
<comment type="caution">
    <text evidence="2">The sequence shown here is derived from an EMBL/GenBank/DDBJ whole genome shotgun (WGS) entry which is preliminary data.</text>
</comment>
<dbReference type="Gene3D" id="3.40.190.170">
    <property type="entry name" value="Bacterial extracellular solute-binding protein, family 7"/>
    <property type="match status" value="1"/>
</dbReference>
<dbReference type="PANTHER" id="PTHR33376">
    <property type="match status" value="1"/>
</dbReference>
<gene>
    <name evidence="2" type="ORF">CP49_25095</name>
</gene>
<keyword evidence="1" id="KW-0732">Signal</keyword>
<evidence type="ECO:0000313" key="2">
    <source>
        <dbReference type="EMBL" id="KRR03535.1"/>
    </source>
</evidence>
<dbReference type="NCBIfam" id="TIGR01409">
    <property type="entry name" value="TAT_signal_seq"/>
    <property type="match status" value="1"/>
</dbReference>
<keyword evidence="3" id="KW-1185">Reference proteome</keyword>
<organism evidence="2 3">
    <name type="scientific">Bradyrhizobium valentinum</name>
    <dbReference type="NCBI Taxonomy" id="1518501"/>
    <lineage>
        <taxon>Bacteria</taxon>
        <taxon>Pseudomonadati</taxon>
        <taxon>Pseudomonadota</taxon>
        <taxon>Alphaproteobacteria</taxon>
        <taxon>Hyphomicrobiales</taxon>
        <taxon>Nitrobacteraceae</taxon>
        <taxon>Bradyrhizobium</taxon>
    </lineage>
</organism>
<dbReference type="NCBIfam" id="NF037995">
    <property type="entry name" value="TRAP_S1"/>
    <property type="match status" value="1"/>
</dbReference>
<sequence length="333" mass="36748">MKRRDFIKLSAGLGATMATTTPLSSAFAQTKMVLKASDVHPLGYPTVEAVVRMGKKLETATNGRLTIQMFPSMQLGGEKEMIEQAQLGALQIARISVGAVGPVVDDVNVFNMPFVFRNSKHMEKVIDGEIGDELLAKISANEKTGLIALCWMNAGSRNVYNNKRPIRTMADLKGLKVRMMGNPLFVDTMNALGGNGVALGFDQVFSSMQTGVVDGAENNPPSFIAQNHYQVAKYFTMTEHLIIPELLVFSRISWQKLSPEDQALIKKLSKEAQAEQRVLWYEAENAAIEKMKAAGTEIITDIDKKPFQEAVKPVWDKYGAKYATMVKRIEAVN</sequence>
<dbReference type="PIRSF" id="PIRSF006470">
    <property type="entry name" value="DctB"/>
    <property type="match status" value="1"/>
</dbReference>
<dbReference type="STRING" id="1518501.CQ10_30730"/>